<gene>
    <name evidence="1" type="ORF">PR048_018181</name>
</gene>
<sequence>MESQTHTHNFSMQVNANLIVSECESLARGDGRHRSPGMPEGSQHALPQDQAILPLSLVRTPTTSPCFAPSSKSVCDEGNMRNSDMQLGNHEIYEASEIVGNINVSTTCKVKNKDDKTNQVGENEFVSFKTDDVIYAYSTIDEVLRSVKQKQRHLRVLLTSHRLERESEKEIVDREVVSSNAHILNLTVFSFQRASDPSCIPGDPMSAFPLAPGSHLDSHDHWSSKLATLVASQHMIPTRTIPHIFSTITGLGGECGSTSTITGSEGWWGRNPSLITSRGEESVRQSLYRGGLEGKGNTRQSQIDEMTRMQVVNKGQNAFGLFRWLYWHLVIDIEQNRSLGSRESAMASYPRMSAERETWVQMYCRVCRRAVGGLQLRPCSATPAGVTSGPSSSYGHCNRILNTSDSKPASAERPKQRCCQCLPAWAGGIQSCQQVTQHCPSLTAWQGKLQAKWYHRATGCRLLNVYESRMCTRGERTKPLFQSKAGTTLKTPRMMNYQQLRATGADPSTSRKSLFRKRKKRTCACHGAPSATWKCDVLVAKHEDSCPAGSLCWARYDSHVHGTAVVECFDCSPPTGFNLRPSLSRIFTKIWVALNIEVWRADSQVGNVLDDNAGRRVFSGIARFLHPCIPELLHSHIISPSSSLKTSLGEVMCSSQCHVVRSGRGTHWWSGEEIARGQTTLDKVRRPQLVKRDARRGVHILTPPPPPIKFWPAKRNRLESISSRLAALPRPLSTLFLTSALIQAMVKKSLSPFLPSKPREGKKKEGTHAATSFNLPYFIRPFQPLFFFYSPVCVFLAHFDL</sequence>
<protein>
    <submittedName>
        <fullName evidence="1">Uncharacterized protein</fullName>
    </submittedName>
</protein>
<comment type="caution">
    <text evidence="1">The sequence shown here is derived from an EMBL/GenBank/DDBJ whole genome shotgun (WGS) entry which is preliminary data.</text>
</comment>
<keyword evidence="2" id="KW-1185">Reference proteome</keyword>
<dbReference type="Proteomes" id="UP001159363">
    <property type="component" value="Chromosome 5"/>
</dbReference>
<dbReference type="EMBL" id="JARBHB010000006">
    <property type="protein sequence ID" value="KAJ8881695.1"/>
    <property type="molecule type" value="Genomic_DNA"/>
</dbReference>
<organism evidence="1 2">
    <name type="scientific">Dryococelus australis</name>
    <dbReference type="NCBI Taxonomy" id="614101"/>
    <lineage>
        <taxon>Eukaryota</taxon>
        <taxon>Metazoa</taxon>
        <taxon>Ecdysozoa</taxon>
        <taxon>Arthropoda</taxon>
        <taxon>Hexapoda</taxon>
        <taxon>Insecta</taxon>
        <taxon>Pterygota</taxon>
        <taxon>Neoptera</taxon>
        <taxon>Polyneoptera</taxon>
        <taxon>Phasmatodea</taxon>
        <taxon>Verophasmatodea</taxon>
        <taxon>Anareolatae</taxon>
        <taxon>Phasmatidae</taxon>
        <taxon>Eurycanthinae</taxon>
        <taxon>Dryococelus</taxon>
    </lineage>
</organism>
<accession>A0ABQ9HBS3</accession>
<name>A0ABQ9HBS3_9NEOP</name>
<proteinExistence type="predicted"/>
<evidence type="ECO:0000313" key="1">
    <source>
        <dbReference type="EMBL" id="KAJ8881695.1"/>
    </source>
</evidence>
<reference evidence="1 2" key="1">
    <citation type="submission" date="2023-02" db="EMBL/GenBank/DDBJ databases">
        <title>LHISI_Scaffold_Assembly.</title>
        <authorList>
            <person name="Stuart O.P."/>
            <person name="Cleave R."/>
            <person name="Magrath M.J.L."/>
            <person name="Mikheyev A.S."/>
        </authorList>
    </citation>
    <scope>NUCLEOTIDE SEQUENCE [LARGE SCALE GENOMIC DNA]</scope>
    <source>
        <strain evidence="1">Daus_M_001</strain>
        <tissue evidence="1">Leg muscle</tissue>
    </source>
</reference>
<evidence type="ECO:0000313" key="2">
    <source>
        <dbReference type="Proteomes" id="UP001159363"/>
    </source>
</evidence>